<protein>
    <submittedName>
        <fullName evidence="1">10888_t:CDS:1</fullName>
    </submittedName>
</protein>
<keyword evidence="2" id="KW-1185">Reference proteome</keyword>
<dbReference type="Proteomes" id="UP000789860">
    <property type="component" value="Unassembled WGS sequence"/>
</dbReference>
<comment type="caution">
    <text evidence="1">The sequence shown here is derived from an EMBL/GenBank/DDBJ whole genome shotgun (WGS) entry which is preliminary data.</text>
</comment>
<sequence length="95" mass="11232">MPVNNQNNQLSYLGFNERDKTLFLPAERNRQQKPITETGILQKKNETEVVLILDIDDEMEDDKDRNDIQDQDEYTFMTIHKAEKQYLNADSLSRI</sequence>
<accession>A0ACA9K164</accession>
<organism evidence="1 2">
    <name type="scientific">Scutellospora calospora</name>
    <dbReference type="NCBI Taxonomy" id="85575"/>
    <lineage>
        <taxon>Eukaryota</taxon>
        <taxon>Fungi</taxon>
        <taxon>Fungi incertae sedis</taxon>
        <taxon>Mucoromycota</taxon>
        <taxon>Glomeromycotina</taxon>
        <taxon>Glomeromycetes</taxon>
        <taxon>Diversisporales</taxon>
        <taxon>Gigasporaceae</taxon>
        <taxon>Scutellospora</taxon>
    </lineage>
</organism>
<gene>
    <name evidence="1" type="ORF">SCALOS_LOCUS937</name>
</gene>
<name>A0ACA9K164_9GLOM</name>
<proteinExistence type="predicted"/>
<evidence type="ECO:0000313" key="2">
    <source>
        <dbReference type="Proteomes" id="UP000789860"/>
    </source>
</evidence>
<dbReference type="EMBL" id="CAJVPM010000516">
    <property type="protein sequence ID" value="CAG8446173.1"/>
    <property type="molecule type" value="Genomic_DNA"/>
</dbReference>
<reference evidence="1" key="1">
    <citation type="submission" date="2021-06" db="EMBL/GenBank/DDBJ databases">
        <authorList>
            <person name="Kallberg Y."/>
            <person name="Tangrot J."/>
            <person name="Rosling A."/>
        </authorList>
    </citation>
    <scope>NUCLEOTIDE SEQUENCE</scope>
    <source>
        <strain evidence="1">AU212A</strain>
    </source>
</reference>
<evidence type="ECO:0000313" key="1">
    <source>
        <dbReference type="EMBL" id="CAG8446173.1"/>
    </source>
</evidence>